<comment type="function">
    <text evidence="1">The purine nucleoside phosphorylases catalyze the phosphorolytic breakdown of the N-glycosidic bond in the beta-(deoxy)ribonucleoside molecules, with the formation of the corresponding free purine bases and pentose-1-phosphate. Cleaves guanosine, inosine, 2'-deoxyguanosine and 2'-deoxyinosine.</text>
</comment>
<dbReference type="NCBIfam" id="TIGR01697">
    <property type="entry name" value="PNPH-PUNA-XAPA"/>
    <property type="match status" value="1"/>
</dbReference>
<accession>A0ABQ1UZF8</accession>
<keyword evidence="13" id="KW-1185">Reference proteome</keyword>
<evidence type="ECO:0000313" key="13">
    <source>
        <dbReference type="Proteomes" id="UP000632454"/>
    </source>
</evidence>
<evidence type="ECO:0000256" key="4">
    <source>
        <dbReference type="ARBA" id="ARBA00011233"/>
    </source>
</evidence>
<reference evidence="13" key="1">
    <citation type="journal article" date="2019" name="Int. J. Syst. Evol. Microbiol.">
        <title>The Global Catalogue of Microorganisms (GCM) 10K type strain sequencing project: providing services to taxonomists for standard genome sequencing and annotation.</title>
        <authorList>
            <consortium name="The Broad Institute Genomics Platform"/>
            <consortium name="The Broad Institute Genome Sequencing Center for Infectious Disease"/>
            <person name="Wu L."/>
            <person name="Ma J."/>
        </authorList>
    </citation>
    <scope>NUCLEOTIDE SEQUENCE [LARGE SCALE GENOMIC DNA]</scope>
    <source>
        <strain evidence="13">CCM 7855</strain>
    </source>
</reference>
<comment type="pathway">
    <text evidence="2 10">Purine metabolism; purine nucleoside salvage.</text>
</comment>
<evidence type="ECO:0000256" key="8">
    <source>
        <dbReference type="ARBA" id="ARBA00022679"/>
    </source>
</evidence>
<dbReference type="NCBIfam" id="NF006054">
    <property type="entry name" value="PRK08202.1"/>
    <property type="match status" value="1"/>
</dbReference>
<dbReference type="PANTHER" id="PTHR11904">
    <property type="entry name" value="METHYLTHIOADENOSINE/PURINE NUCLEOSIDE PHOSPHORYLASE"/>
    <property type="match status" value="1"/>
</dbReference>
<keyword evidence="8 10" id="KW-0808">Transferase</keyword>
<dbReference type="RefSeq" id="WP_188490723.1">
    <property type="nucleotide sequence ID" value="NZ_BMCS01000002.1"/>
</dbReference>
<evidence type="ECO:0000256" key="7">
    <source>
        <dbReference type="ARBA" id="ARBA00022676"/>
    </source>
</evidence>
<protein>
    <recommendedName>
        <fullName evidence="6 10">Purine nucleoside phosphorylase</fullName>
        <ecNumber evidence="5 10">2.4.2.1</ecNumber>
    </recommendedName>
    <alternativeName>
        <fullName evidence="10">Inosine-guanosine phosphorylase</fullName>
    </alternativeName>
</protein>
<comment type="caution">
    <text evidence="12">The sequence shown here is derived from an EMBL/GenBank/DDBJ whole genome shotgun (WGS) entry which is preliminary data.</text>
</comment>
<name>A0ABQ1UZF8_9NOCA</name>
<dbReference type="SUPFAM" id="SSF53167">
    <property type="entry name" value="Purine and uridine phosphorylases"/>
    <property type="match status" value="1"/>
</dbReference>
<comment type="catalytic activity">
    <reaction evidence="9">
        <text>a purine 2'-deoxy-D-ribonucleoside + phosphate = a purine nucleobase + 2-deoxy-alpha-D-ribose 1-phosphate</text>
        <dbReference type="Rhea" id="RHEA:36431"/>
        <dbReference type="ChEBI" id="CHEBI:26386"/>
        <dbReference type="ChEBI" id="CHEBI:43474"/>
        <dbReference type="ChEBI" id="CHEBI:57259"/>
        <dbReference type="ChEBI" id="CHEBI:142361"/>
        <dbReference type="EC" id="2.4.2.1"/>
    </reaction>
</comment>
<dbReference type="InterPro" id="IPR000845">
    <property type="entry name" value="Nucleoside_phosphorylase_d"/>
</dbReference>
<evidence type="ECO:0000256" key="5">
    <source>
        <dbReference type="ARBA" id="ARBA00011886"/>
    </source>
</evidence>
<dbReference type="InterPro" id="IPR011269">
    <property type="entry name" value="PUNP"/>
</dbReference>
<dbReference type="PROSITE" id="PS01240">
    <property type="entry name" value="PNP_MTAP_2"/>
    <property type="match status" value="1"/>
</dbReference>
<comment type="subunit">
    <text evidence="4">Homotrimer.</text>
</comment>
<dbReference type="CDD" id="cd09009">
    <property type="entry name" value="PNP-EcPNPII_like"/>
    <property type="match status" value="1"/>
</dbReference>
<evidence type="ECO:0000256" key="9">
    <source>
        <dbReference type="ARBA" id="ARBA00048556"/>
    </source>
</evidence>
<dbReference type="InterPro" id="IPR011268">
    <property type="entry name" value="Purine_phosphorylase"/>
</dbReference>
<dbReference type="InterPro" id="IPR018099">
    <property type="entry name" value="Purine_phosphorylase-2_CS"/>
</dbReference>
<evidence type="ECO:0000256" key="10">
    <source>
        <dbReference type="PIRNR" id="PIRNR000477"/>
    </source>
</evidence>
<comment type="similarity">
    <text evidence="3 10">Belongs to the PNP/MTAP phosphorylase family.</text>
</comment>
<dbReference type="InterPro" id="IPR035994">
    <property type="entry name" value="Nucleoside_phosphorylase_sf"/>
</dbReference>
<evidence type="ECO:0000259" key="11">
    <source>
        <dbReference type="Pfam" id="PF01048"/>
    </source>
</evidence>
<feature type="domain" description="Nucleoside phosphorylase" evidence="11">
    <location>
        <begin position="36"/>
        <end position="272"/>
    </location>
</feature>
<evidence type="ECO:0000256" key="3">
    <source>
        <dbReference type="ARBA" id="ARBA00006751"/>
    </source>
</evidence>
<evidence type="ECO:0000256" key="2">
    <source>
        <dbReference type="ARBA" id="ARBA00005058"/>
    </source>
</evidence>
<organism evidence="12 13">
    <name type="scientific">Williamsia phyllosphaerae</name>
    <dbReference type="NCBI Taxonomy" id="885042"/>
    <lineage>
        <taxon>Bacteria</taxon>
        <taxon>Bacillati</taxon>
        <taxon>Actinomycetota</taxon>
        <taxon>Actinomycetes</taxon>
        <taxon>Mycobacteriales</taxon>
        <taxon>Nocardiaceae</taxon>
        <taxon>Williamsia</taxon>
    </lineage>
</organism>
<sequence>MSRPNPVTDPTVDAEAAAAAAAAMIGERTGVAAHDVAVVLGSGWAPAAETLGSASTTIPMAELPGFTPPSAAGHAGVVHSVPIGTRRVLVLLGRTHAYEGNPLARVVHAVRTAAAAGVHTVILTNAAGGLRDGMSVGQPVLISDHLNLTARSPLEGAQFVDMVDAYTPRLRDIARSVSPDLAEGVYAGLPGPHYETPAEIRMLRTLGADLVGMSTVHETIAARAAGLDVLGMSLVTNLAAGITGEPLDHTEVLEVGRNSAGAMGALLAQVIEGL</sequence>
<dbReference type="EC" id="2.4.2.1" evidence="5 10"/>
<gene>
    <name evidence="12" type="primary">punA</name>
    <name evidence="12" type="ORF">GCM10007298_29420</name>
</gene>
<dbReference type="Proteomes" id="UP000632454">
    <property type="component" value="Unassembled WGS sequence"/>
</dbReference>
<dbReference type="Pfam" id="PF01048">
    <property type="entry name" value="PNP_UDP_1"/>
    <property type="match status" value="1"/>
</dbReference>
<dbReference type="Gene3D" id="3.40.50.1580">
    <property type="entry name" value="Nucleoside phosphorylase domain"/>
    <property type="match status" value="1"/>
</dbReference>
<dbReference type="PIRSF" id="PIRSF000477">
    <property type="entry name" value="PurNPase"/>
    <property type="match status" value="1"/>
</dbReference>
<dbReference type="NCBIfam" id="TIGR01698">
    <property type="entry name" value="PUNP"/>
    <property type="match status" value="1"/>
</dbReference>
<dbReference type="EMBL" id="BMCS01000002">
    <property type="protein sequence ID" value="GGF31711.1"/>
    <property type="molecule type" value="Genomic_DNA"/>
</dbReference>
<evidence type="ECO:0000256" key="6">
    <source>
        <dbReference type="ARBA" id="ARBA00013834"/>
    </source>
</evidence>
<dbReference type="PANTHER" id="PTHR11904:SF9">
    <property type="entry name" value="PURINE NUCLEOSIDE PHOSPHORYLASE-RELATED"/>
    <property type="match status" value="1"/>
</dbReference>
<evidence type="ECO:0000313" key="12">
    <source>
        <dbReference type="EMBL" id="GGF31711.1"/>
    </source>
</evidence>
<evidence type="ECO:0000256" key="1">
    <source>
        <dbReference type="ARBA" id="ARBA00002678"/>
    </source>
</evidence>
<keyword evidence="7 10" id="KW-0328">Glycosyltransferase</keyword>
<proteinExistence type="inferred from homology"/>